<dbReference type="PROSITE" id="PS50104">
    <property type="entry name" value="TIR"/>
    <property type="match status" value="1"/>
</dbReference>
<proteinExistence type="predicted"/>
<dbReference type="PANTHER" id="PTHR11017">
    <property type="entry name" value="LEUCINE-RICH REPEAT-CONTAINING PROTEIN"/>
    <property type="match status" value="1"/>
</dbReference>
<name>A0ABD1LSJ2_9FABA</name>
<dbReference type="Proteomes" id="UP001603857">
    <property type="component" value="Unassembled WGS sequence"/>
</dbReference>
<dbReference type="PRINTS" id="PR00364">
    <property type="entry name" value="DISEASERSIST"/>
</dbReference>
<dbReference type="InterPro" id="IPR058192">
    <property type="entry name" value="WHD_ROQ1-like"/>
</dbReference>
<dbReference type="InterPro" id="IPR036390">
    <property type="entry name" value="WH_DNA-bd_sf"/>
</dbReference>
<dbReference type="InterPro" id="IPR035897">
    <property type="entry name" value="Toll_tir_struct_dom_sf"/>
</dbReference>
<dbReference type="Gene3D" id="1.10.8.430">
    <property type="entry name" value="Helical domain of apoptotic protease-activating factors"/>
    <property type="match status" value="1"/>
</dbReference>
<dbReference type="InterPro" id="IPR000157">
    <property type="entry name" value="TIR_dom"/>
</dbReference>
<dbReference type="InterPro" id="IPR058546">
    <property type="entry name" value="RPS4B/Roq1-like_LRR"/>
</dbReference>
<keyword evidence="6" id="KW-1185">Reference proteome</keyword>
<dbReference type="Pfam" id="PF00931">
    <property type="entry name" value="NB-ARC"/>
    <property type="match status" value="1"/>
</dbReference>
<dbReference type="InterPro" id="IPR027417">
    <property type="entry name" value="P-loop_NTPase"/>
</dbReference>
<evidence type="ECO:0000256" key="2">
    <source>
        <dbReference type="ARBA" id="ARBA00022737"/>
    </source>
</evidence>
<accession>A0ABD1LSJ2</accession>
<evidence type="ECO:0000256" key="1">
    <source>
        <dbReference type="ARBA" id="ARBA00022614"/>
    </source>
</evidence>
<dbReference type="Pfam" id="PF23282">
    <property type="entry name" value="WHD_ROQ1"/>
    <property type="match status" value="1"/>
</dbReference>
<dbReference type="InterPro" id="IPR032675">
    <property type="entry name" value="LRR_dom_sf"/>
</dbReference>
<dbReference type="Gene3D" id="3.40.50.10140">
    <property type="entry name" value="Toll/interleukin-1 receptor homology (TIR) domain"/>
    <property type="match status" value="1"/>
</dbReference>
<keyword evidence="1" id="KW-0433">Leucine-rich repeat</keyword>
<dbReference type="SUPFAM" id="SSF46785">
    <property type="entry name" value="Winged helix' DNA-binding domain"/>
    <property type="match status" value="1"/>
</dbReference>
<dbReference type="SUPFAM" id="SSF52200">
    <property type="entry name" value="Toll/Interleukin receptor TIR domain"/>
    <property type="match status" value="1"/>
</dbReference>
<reference evidence="5 6" key="1">
    <citation type="submission" date="2024-08" db="EMBL/GenBank/DDBJ databases">
        <title>Insights into the chromosomal genome structure of Flemingia macrophylla.</title>
        <authorList>
            <person name="Ding Y."/>
            <person name="Zhao Y."/>
            <person name="Bi W."/>
            <person name="Wu M."/>
            <person name="Zhao G."/>
            <person name="Gong Y."/>
            <person name="Li W."/>
            <person name="Zhang P."/>
        </authorList>
    </citation>
    <scope>NUCLEOTIDE SEQUENCE [LARGE SCALE GENOMIC DNA]</scope>
    <source>
        <strain evidence="5">DYQJB</strain>
        <tissue evidence="5">Leaf</tissue>
    </source>
</reference>
<protein>
    <recommendedName>
        <fullName evidence="4">TIR domain-containing protein</fullName>
    </recommendedName>
</protein>
<dbReference type="Pfam" id="PF23286">
    <property type="entry name" value="LRR_13"/>
    <property type="match status" value="1"/>
</dbReference>
<dbReference type="InterPro" id="IPR044974">
    <property type="entry name" value="Disease_R_plants"/>
</dbReference>
<dbReference type="SUPFAM" id="SSF52540">
    <property type="entry name" value="P-loop containing nucleoside triphosphate hydrolases"/>
    <property type="match status" value="1"/>
</dbReference>
<dbReference type="Gene3D" id="3.40.50.300">
    <property type="entry name" value="P-loop containing nucleotide triphosphate hydrolases"/>
    <property type="match status" value="1"/>
</dbReference>
<dbReference type="GO" id="GO:0006952">
    <property type="term" value="P:defense response"/>
    <property type="evidence" value="ECO:0007669"/>
    <property type="project" value="UniProtKB-KW"/>
</dbReference>
<dbReference type="SMART" id="SM00364">
    <property type="entry name" value="LRR_BAC"/>
    <property type="match status" value="2"/>
</dbReference>
<comment type="caution">
    <text evidence="5">The sequence shown here is derived from an EMBL/GenBank/DDBJ whole genome shotgun (WGS) entry which is preliminary data.</text>
</comment>
<dbReference type="SUPFAM" id="SSF52058">
    <property type="entry name" value="L domain-like"/>
    <property type="match status" value="1"/>
</dbReference>
<keyword evidence="3" id="KW-0611">Plant defense</keyword>
<organism evidence="5 6">
    <name type="scientific">Flemingia macrophylla</name>
    <dbReference type="NCBI Taxonomy" id="520843"/>
    <lineage>
        <taxon>Eukaryota</taxon>
        <taxon>Viridiplantae</taxon>
        <taxon>Streptophyta</taxon>
        <taxon>Embryophyta</taxon>
        <taxon>Tracheophyta</taxon>
        <taxon>Spermatophyta</taxon>
        <taxon>Magnoliopsida</taxon>
        <taxon>eudicotyledons</taxon>
        <taxon>Gunneridae</taxon>
        <taxon>Pentapetalae</taxon>
        <taxon>rosids</taxon>
        <taxon>fabids</taxon>
        <taxon>Fabales</taxon>
        <taxon>Fabaceae</taxon>
        <taxon>Papilionoideae</taxon>
        <taxon>50 kb inversion clade</taxon>
        <taxon>NPAAA clade</taxon>
        <taxon>indigoferoid/millettioid clade</taxon>
        <taxon>Phaseoleae</taxon>
        <taxon>Flemingia</taxon>
    </lineage>
</organism>
<sequence length="1462" mass="167966">MAEGRGSALYQPPVITSHQVIITGSKNSLKLQRLLSIVMAKPNDNDFFYDVFLSFRGRSSFWFTYDLYKALRQKGIYTFRDRNELRIGAEIRPSLIKAIENSRMWIVVLCEDYASSTWCLDELAHIIHCYHAKKGKQLLLIFYRVKPSDVWDQENSYAEAMIEHGKRFGKDSEKVKIWSEALSQTQHLTAEHCLDDWSEPGLIKKIVDDTCAKLPAIPLPIKHTIGMDSRFQEVKPIIDIESHDTVCILEIYGAGGIGKTTFALDLYNNFRNNFEAASFLANVREKSNKTTKGLEDLQKILLSEMGEKTELMMGNTFNGANEIKLRLCRKKVLLVLDDVDCMKQLESLAGGGDWFGSGSRIIITTRDSTLLDQHAINDVIIQKYEMKELNDRDSLELFCWHAFKKSAPEKDFEDVSNRAVLYAKGLPLALKVIGSNLEGGSLEDWEMELNKYETTLSAEIQEVLEISYHSLSDMEKKIFLDISCFFKGEKWEYVERILKASDFFSSIRVFIVKCLITIDENGCLDMHDLIQDMGRGIVRKESLSNFGDRSRLWFHEEVLQVLRENTGSDRIEGIVLDPPNHVDVCERIDTAFEMMRNLRILIIRNTTFSTAPSYLPNNLRLLDWKGYPSKSFPPDFYPHRIVDFKLPHSFLMLENPFQKFEDLTFINLSDCQFLTRIPNVSGAINLKVLTLDRCHKLEGFDKSIGVMPKLVYLSASRCNKLKSFVCSMYLPYLEVLSFNFCTRFGRLPYVKQNMDKPLKIYLVNTAIKEFPKSISNLTGLEYLDISSCTRLKNLPSNLLLLPKLVTLLVDGCSQIGESFISFNEMHSITTCCPNLTTLHLTETNLSNKELCAILKGYPKLEALKVSYNDLVSLPECIKGSMHLKSLDVSYCKNLRSIPELPPAIQKVNARYCRGLTSKASKLLWSKVHQEKERIQFVIPETNIPKWFHCTSEEGIPLMWARNKFPTIALAFVVGEDKKSVMKKFPFPPPELGLPQVQVELSHTVGVQLFVDGQEICRKESHYCSIGEDHVLLCDLHVLFSDEEWQGLDAHVIGDEWRAIQVQYRSFLPLKQWGVFVYKQKTNMDDIQFRNSNMNIPIPSSALAPKEQFEQMYRHFYANFNPRELLGQYYLSLVDKSHSFTKFLLRSIRHTITDAKGKVSACDYGASLEQYQEESTWDVVRFIDIIKEGTPKHVLDTYPDDAMQHEYRVMEETLRARAEFMREEGQDSFVHDMPIILEDDDENPSSSGRRCRRYWGRLHIKHGEPGFNAVSRVVWRSSVSSNISPLDTTCIVLLKASTTEQGEELEEHGYDPALEELMSRIADDAMSLRLNKSNGKLTASIVMHNKGEFVSFRYLAEAAFLGGKELWDEGKWTCATIKLVWSMLLMFRFIPCGLLGTNFKITSYGKLRIEHDAGRTPNWLDRLIMSDLSFIWKGMRIFLQLYLSIKLFKMCLIELIHIMKDVM</sequence>
<evidence type="ECO:0000313" key="6">
    <source>
        <dbReference type="Proteomes" id="UP001603857"/>
    </source>
</evidence>
<dbReference type="Pfam" id="PF01582">
    <property type="entry name" value="TIR"/>
    <property type="match status" value="1"/>
</dbReference>
<evidence type="ECO:0000313" key="5">
    <source>
        <dbReference type="EMBL" id="KAL2326484.1"/>
    </source>
</evidence>
<evidence type="ECO:0000259" key="4">
    <source>
        <dbReference type="PROSITE" id="PS50104"/>
    </source>
</evidence>
<keyword evidence="2" id="KW-0677">Repeat</keyword>
<dbReference type="SMART" id="SM00255">
    <property type="entry name" value="TIR"/>
    <property type="match status" value="1"/>
</dbReference>
<dbReference type="InterPro" id="IPR002182">
    <property type="entry name" value="NB-ARC"/>
</dbReference>
<gene>
    <name evidence="5" type="ORF">Fmac_025542</name>
</gene>
<dbReference type="EMBL" id="JBGMDY010000008">
    <property type="protein sequence ID" value="KAL2326484.1"/>
    <property type="molecule type" value="Genomic_DNA"/>
</dbReference>
<feature type="domain" description="TIR" evidence="4">
    <location>
        <begin position="47"/>
        <end position="214"/>
    </location>
</feature>
<dbReference type="Gene3D" id="3.80.10.10">
    <property type="entry name" value="Ribonuclease Inhibitor"/>
    <property type="match status" value="2"/>
</dbReference>
<dbReference type="PANTHER" id="PTHR11017:SF252">
    <property type="entry name" value="RESISTANCE PROTEIN (TIR-NBS-LRR CLASS), PUTATIVE-RELATED"/>
    <property type="match status" value="1"/>
</dbReference>
<evidence type="ECO:0000256" key="3">
    <source>
        <dbReference type="ARBA" id="ARBA00022821"/>
    </source>
</evidence>
<dbReference type="InterPro" id="IPR042197">
    <property type="entry name" value="Apaf_helical"/>
</dbReference>